<feature type="non-terminal residue" evidence="1">
    <location>
        <position position="40"/>
    </location>
</feature>
<gene>
    <name evidence="1" type="ORF">LCGC14_1937450</name>
</gene>
<name>A0A0F9IIN5_9ZZZZ</name>
<evidence type="ECO:0000313" key="1">
    <source>
        <dbReference type="EMBL" id="KKL87162.1"/>
    </source>
</evidence>
<sequence>MGLAEGRLHTARDFEAIEIGSVRIEVTPALHDWQQTDPWR</sequence>
<dbReference type="EMBL" id="LAZR01020913">
    <property type="protein sequence ID" value="KKL87162.1"/>
    <property type="molecule type" value="Genomic_DNA"/>
</dbReference>
<reference evidence="1" key="1">
    <citation type="journal article" date="2015" name="Nature">
        <title>Complex archaea that bridge the gap between prokaryotes and eukaryotes.</title>
        <authorList>
            <person name="Spang A."/>
            <person name="Saw J.H."/>
            <person name="Jorgensen S.L."/>
            <person name="Zaremba-Niedzwiedzka K."/>
            <person name="Martijn J."/>
            <person name="Lind A.E."/>
            <person name="van Eijk R."/>
            <person name="Schleper C."/>
            <person name="Guy L."/>
            <person name="Ettema T.J."/>
        </authorList>
    </citation>
    <scope>NUCLEOTIDE SEQUENCE</scope>
</reference>
<proteinExistence type="predicted"/>
<protein>
    <submittedName>
        <fullName evidence="1">Uncharacterized protein</fullName>
    </submittedName>
</protein>
<organism evidence="1">
    <name type="scientific">marine sediment metagenome</name>
    <dbReference type="NCBI Taxonomy" id="412755"/>
    <lineage>
        <taxon>unclassified sequences</taxon>
        <taxon>metagenomes</taxon>
        <taxon>ecological metagenomes</taxon>
    </lineage>
</organism>
<comment type="caution">
    <text evidence="1">The sequence shown here is derived from an EMBL/GenBank/DDBJ whole genome shotgun (WGS) entry which is preliminary data.</text>
</comment>
<accession>A0A0F9IIN5</accession>
<dbReference type="AlphaFoldDB" id="A0A0F9IIN5"/>